<proteinExistence type="predicted"/>
<dbReference type="EMBL" id="CCND01000005">
    <property type="protein sequence ID" value="CDX51475.1"/>
    <property type="molecule type" value="Genomic_DNA"/>
</dbReference>
<dbReference type="AlphaFoldDB" id="A0A0K2VRM7"/>
<protein>
    <recommendedName>
        <fullName evidence="3">Monooxygenase</fullName>
    </recommendedName>
</protein>
<evidence type="ECO:0000313" key="2">
    <source>
        <dbReference type="Proteomes" id="UP000182888"/>
    </source>
</evidence>
<gene>
    <name evidence="1" type="ORF">MPL1032_130322</name>
</gene>
<evidence type="ECO:0000313" key="1">
    <source>
        <dbReference type="EMBL" id="CDX51475.1"/>
    </source>
</evidence>
<dbReference type="InterPro" id="IPR014910">
    <property type="entry name" value="YdhR"/>
</dbReference>
<dbReference type="PANTHER" id="PTHR39169:SF1">
    <property type="entry name" value="MONOOXYGENASE YDHR-RELATED"/>
    <property type="match status" value="1"/>
</dbReference>
<name>A0A0K2VRM7_MESPL</name>
<dbReference type="InterPro" id="IPR011008">
    <property type="entry name" value="Dimeric_a/b-barrel"/>
</dbReference>
<dbReference type="Pfam" id="PF08803">
    <property type="entry name" value="ydhR"/>
    <property type="match status" value="1"/>
</dbReference>
<sequence>MLTALLFRFPFPGPWGKELTEAARGLARDIATEPGLVWKIWLEDQAAGHAGGIYLFENAADAERYREKHERRLSAMRLSGVTANAFCVNSELSVLTMAGAALEYDPEKWEPVFGKDHAPIRR</sequence>
<accession>A0A0K2VRM7</accession>
<dbReference type="PANTHER" id="PTHR39169">
    <property type="match status" value="1"/>
</dbReference>
<dbReference type="Proteomes" id="UP000182888">
    <property type="component" value="Unassembled WGS sequence"/>
</dbReference>
<organism evidence="1 2">
    <name type="scientific">Mesorhizobium plurifarium</name>
    <dbReference type="NCBI Taxonomy" id="69974"/>
    <lineage>
        <taxon>Bacteria</taxon>
        <taxon>Pseudomonadati</taxon>
        <taxon>Pseudomonadota</taxon>
        <taxon>Alphaproteobacteria</taxon>
        <taxon>Hyphomicrobiales</taxon>
        <taxon>Phyllobacteriaceae</taxon>
        <taxon>Mesorhizobium</taxon>
    </lineage>
</organism>
<dbReference type="NCBIfam" id="NF008333">
    <property type="entry name" value="PRK11118.1"/>
    <property type="match status" value="1"/>
</dbReference>
<evidence type="ECO:0008006" key="3">
    <source>
        <dbReference type="Google" id="ProtNLM"/>
    </source>
</evidence>
<dbReference type="SUPFAM" id="SSF54909">
    <property type="entry name" value="Dimeric alpha+beta barrel"/>
    <property type="match status" value="1"/>
</dbReference>
<dbReference type="Gene3D" id="3.30.70.100">
    <property type="match status" value="1"/>
</dbReference>
<reference evidence="2" key="1">
    <citation type="submission" date="2014-08" db="EMBL/GenBank/DDBJ databases">
        <authorList>
            <person name="Edwards T."/>
        </authorList>
    </citation>
    <scope>NUCLEOTIDE SEQUENCE [LARGE SCALE GENOMIC DNA]</scope>
</reference>